<dbReference type="InParanoid" id="A0A061FIQ8"/>
<dbReference type="Gramene" id="EOY14379">
    <property type="protein sequence ID" value="EOY14379"/>
    <property type="gene ID" value="TCM_033776"/>
</dbReference>
<proteinExistence type="predicted"/>
<evidence type="ECO:0000313" key="1">
    <source>
        <dbReference type="EMBL" id="EOY14379.1"/>
    </source>
</evidence>
<dbReference type="AlphaFoldDB" id="A0A061FIQ8"/>
<sequence length="75" mass="8643">MQGGPTDEPIPYPESSTKLIMGMEEIQRRRYFYHDRQFTAHKEAHDTGTYGPIINKLEKSEKKKKTGAQLGCCRL</sequence>
<organism evidence="1 2">
    <name type="scientific">Theobroma cacao</name>
    <name type="common">Cacao</name>
    <name type="synonym">Cocoa</name>
    <dbReference type="NCBI Taxonomy" id="3641"/>
    <lineage>
        <taxon>Eukaryota</taxon>
        <taxon>Viridiplantae</taxon>
        <taxon>Streptophyta</taxon>
        <taxon>Embryophyta</taxon>
        <taxon>Tracheophyta</taxon>
        <taxon>Spermatophyta</taxon>
        <taxon>Magnoliopsida</taxon>
        <taxon>eudicotyledons</taxon>
        <taxon>Gunneridae</taxon>
        <taxon>Pentapetalae</taxon>
        <taxon>rosids</taxon>
        <taxon>malvids</taxon>
        <taxon>Malvales</taxon>
        <taxon>Malvaceae</taxon>
        <taxon>Byttnerioideae</taxon>
        <taxon>Theobroma</taxon>
    </lineage>
</organism>
<name>A0A061FIQ8_THECC</name>
<dbReference type="Proteomes" id="UP000026915">
    <property type="component" value="Chromosome 8"/>
</dbReference>
<dbReference type="EMBL" id="CM001886">
    <property type="protein sequence ID" value="EOY14379.1"/>
    <property type="molecule type" value="Genomic_DNA"/>
</dbReference>
<protein>
    <submittedName>
        <fullName evidence="1">Uncharacterized protein</fullName>
    </submittedName>
</protein>
<evidence type="ECO:0000313" key="2">
    <source>
        <dbReference type="Proteomes" id="UP000026915"/>
    </source>
</evidence>
<reference evidence="1 2" key="1">
    <citation type="journal article" date="2013" name="Genome Biol.">
        <title>The genome sequence of the most widely cultivated cacao type and its use to identify candidate genes regulating pod color.</title>
        <authorList>
            <person name="Motamayor J.C."/>
            <person name="Mockaitis K."/>
            <person name="Schmutz J."/>
            <person name="Haiminen N."/>
            <person name="Iii D.L."/>
            <person name="Cornejo O."/>
            <person name="Findley S.D."/>
            <person name="Zheng P."/>
            <person name="Utro F."/>
            <person name="Royaert S."/>
            <person name="Saski C."/>
            <person name="Jenkins J."/>
            <person name="Podicheti R."/>
            <person name="Zhao M."/>
            <person name="Scheffler B.E."/>
            <person name="Stack J.C."/>
            <person name="Feltus F.A."/>
            <person name="Mustiga G.M."/>
            <person name="Amores F."/>
            <person name="Phillips W."/>
            <person name="Marelli J.P."/>
            <person name="May G.D."/>
            <person name="Shapiro H."/>
            <person name="Ma J."/>
            <person name="Bustamante C.D."/>
            <person name="Schnell R.J."/>
            <person name="Main D."/>
            <person name="Gilbert D."/>
            <person name="Parida L."/>
            <person name="Kuhn D.N."/>
        </authorList>
    </citation>
    <scope>NUCLEOTIDE SEQUENCE [LARGE SCALE GENOMIC DNA]</scope>
    <source>
        <strain evidence="2">cv. Matina 1-6</strain>
    </source>
</reference>
<dbReference type="HOGENOM" id="CLU_2676097_0_0_1"/>
<keyword evidence="2" id="KW-1185">Reference proteome</keyword>
<gene>
    <name evidence="1" type="ORF">TCM_033776</name>
</gene>
<accession>A0A061FIQ8</accession>